<sequence length="44" mass="5158">MIGSFPENMEITGEYITNKIKCEECGKIGTEYYSFVERSWEESK</sequence>
<protein>
    <submittedName>
        <fullName evidence="1">Uncharacterized protein</fullName>
    </submittedName>
</protein>
<dbReference type="EMBL" id="UINC01051023">
    <property type="protein sequence ID" value="SVB64680.1"/>
    <property type="molecule type" value="Genomic_DNA"/>
</dbReference>
<proteinExistence type="predicted"/>
<name>A0A382FNS2_9ZZZZ</name>
<reference evidence="1" key="1">
    <citation type="submission" date="2018-05" db="EMBL/GenBank/DDBJ databases">
        <authorList>
            <person name="Lanie J.A."/>
            <person name="Ng W.-L."/>
            <person name="Kazmierczak K.M."/>
            <person name="Andrzejewski T.M."/>
            <person name="Davidsen T.M."/>
            <person name="Wayne K.J."/>
            <person name="Tettelin H."/>
            <person name="Glass J.I."/>
            <person name="Rusch D."/>
            <person name="Podicherti R."/>
            <person name="Tsui H.-C.T."/>
            <person name="Winkler M.E."/>
        </authorList>
    </citation>
    <scope>NUCLEOTIDE SEQUENCE</scope>
</reference>
<dbReference type="AlphaFoldDB" id="A0A382FNS2"/>
<gene>
    <name evidence="1" type="ORF">METZ01_LOCUS217534</name>
</gene>
<accession>A0A382FNS2</accession>
<evidence type="ECO:0000313" key="1">
    <source>
        <dbReference type="EMBL" id="SVB64680.1"/>
    </source>
</evidence>
<organism evidence="1">
    <name type="scientific">marine metagenome</name>
    <dbReference type="NCBI Taxonomy" id="408172"/>
    <lineage>
        <taxon>unclassified sequences</taxon>
        <taxon>metagenomes</taxon>
        <taxon>ecological metagenomes</taxon>
    </lineage>
</organism>